<evidence type="ECO:0000259" key="8">
    <source>
        <dbReference type="Pfam" id="PF21269"/>
    </source>
</evidence>
<evidence type="ECO:0000256" key="1">
    <source>
        <dbReference type="ARBA" id="ARBA00009481"/>
    </source>
</evidence>
<dbReference type="InterPro" id="IPR052078">
    <property type="entry name" value="Trehalose_Metab_GTase"/>
</dbReference>
<dbReference type="PANTHER" id="PTHR47779">
    <property type="entry name" value="SYNTHASE (CCG-9), PUTATIVE (AFU_ORTHOLOGUE AFUA_3G12100)-RELATED"/>
    <property type="match status" value="1"/>
</dbReference>
<name>A0A5S4YL30_9BRAD</name>
<dbReference type="SUPFAM" id="SSF53756">
    <property type="entry name" value="UDP-Glycosyltransferase/glycogen phosphorylase"/>
    <property type="match status" value="1"/>
</dbReference>
<evidence type="ECO:0000313" key="9">
    <source>
        <dbReference type="EMBL" id="TYO65111.1"/>
    </source>
</evidence>
<dbReference type="InterPro" id="IPR049438">
    <property type="entry name" value="TreT_GT1"/>
</dbReference>
<keyword evidence="5 9" id="KW-0808">Transferase</keyword>
<evidence type="ECO:0000259" key="7">
    <source>
        <dbReference type="Pfam" id="PF00534"/>
    </source>
</evidence>
<dbReference type="Gene3D" id="3.40.50.2000">
    <property type="entry name" value="Glycogen Phosphorylase B"/>
    <property type="match status" value="2"/>
</dbReference>
<keyword evidence="4" id="KW-0328">Glycosyltransferase</keyword>
<proteinExistence type="inferred from homology"/>
<dbReference type="AlphaFoldDB" id="A0A5S4YL30"/>
<comment type="similarity">
    <text evidence="1">Belongs to the glycosyltransferase group 1 family. Glycosyltransferase 4 subfamily.</text>
</comment>
<comment type="caution">
    <text evidence="9">The sequence shown here is derived from an EMBL/GenBank/DDBJ whole genome shotgun (WGS) entry which is preliminary data.</text>
</comment>
<accession>A0A5S4YL30</accession>
<protein>
    <submittedName>
        <fullName evidence="9">Glycosyltransferase</fullName>
    </submittedName>
</protein>
<evidence type="ECO:0000256" key="5">
    <source>
        <dbReference type="ARBA" id="ARBA00022679"/>
    </source>
</evidence>
<dbReference type="Pfam" id="PF00534">
    <property type="entry name" value="Glycos_transf_1"/>
    <property type="match status" value="1"/>
</dbReference>
<gene>
    <name evidence="9" type="ORF">FXV83_18115</name>
</gene>
<evidence type="ECO:0000256" key="6">
    <source>
        <dbReference type="ARBA" id="ARBA00023277"/>
    </source>
</evidence>
<dbReference type="InterPro" id="IPR001296">
    <property type="entry name" value="Glyco_trans_1"/>
</dbReference>
<keyword evidence="10" id="KW-1185">Reference proteome</keyword>
<comment type="subunit">
    <text evidence="2">Homodimer.</text>
</comment>
<feature type="domain" description="Glycosyl transferase family 1" evidence="7">
    <location>
        <begin position="379"/>
        <end position="465"/>
    </location>
</feature>
<evidence type="ECO:0000313" key="10">
    <source>
        <dbReference type="Proteomes" id="UP000324797"/>
    </source>
</evidence>
<dbReference type="EMBL" id="VSTH01000056">
    <property type="protein sequence ID" value="TYO65111.1"/>
    <property type="molecule type" value="Genomic_DNA"/>
</dbReference>
<evidence type="ECO:0000256" key="2">
    <source>
        <dbReference type="ARBA" id="ARBA00011738"/>
    </source>
</evidence>
<dbReference type="PANTHER" id="PTHR47779:SF1">
    <property type="entry name" value="SYNTHASE (CCG-9), PUTATIVE (AFU_ORTHOLOGUE AFUA_3G12100)-RELATED"/>
    <property type="match status" value="1"/>
</dbReference>
<evidence type="ECO:0000256" key="3">
    <source>
        <dbReference type="ARBA" id="ARBA00022526"/>
    </source>
</evidence>
<dbReference type="GO" id="GO:0006006">
    <property type="term" value="P:glucose metabolic process"/>
    <property type="evidence" value="ECO:0007669"/>
    <property type="project" value="UniProtKB-KW"/>
</dbReference>
<sequence length="492" mass="54679">MARLIESRHHVSLDDYEGIAHLSMAVRELRQEAASLLPTLKGHRVWMVSSTSRGGGVAELLPPLLALLRELGVDANWLVMETDDQEFFRLTKRLHNLIHGHGDANLGQAERELYDKISHDTAEAVARHISSGDVLVIHDPQPLGAGAILRKRMDIAAIWRCHIGLDRKTPETRAAWTFLDACASAYDQAVFTAPEYIPGCLTGRATIMHPAIDPLTHKNRDLSVHKLVGILANGALIRPPGPMLTPPFPKPAERLQRDGSWAPAIEPEDIGLLYHPIVTQISRWDRLKGFLPLMNGFVSLKRDLENKTGLGERHRHSVQLARLVLAGPDPASVEDDPEGKEVLAKLCNAYVGLEPKFQDDIAIILLPMNSAKHNALLVNALQRCSDIVAQNSLQEGFGLTATEAMWKHAAVLGSNAAGLRQQIRPDLDGCLVTNPEDPHEIATTLDALLRDPWKRDMLGRRAQQRVHDEFLIFAQVRRWLVLIANTIKTRWP</sequence>
<keyword evidence="6" id="KW-0119">Carbohydrate metabolism</keyword>
<reference evidence="9 10" key="1">
    <citation type="submission" date="2019-08" db="EMBL/GenBank/DDBJ databases">
        <title>Bradyrhizobium hipponensis sp. nov., a rhizobium isolated from a Lupinus angustifolius root nodule in Tunisia.</title>
        <authorList>
            <person name="Off K."/>
            <person name="Rejili M."/>
            <person name="Mars M."/>
            <person name="Brachmann A."/>
            <person name="Marin M."/>
        </authorList>
    </citation>
    <scope>NUCLEOTIDE SEQUENCE [LARGE SCALE GENOMIC DNA]</scope>
    <source>
        <strain evidence="10">aSej3</strain>
    </source>
</reference>
<dbReference type="RefSeq" id="WP_148740757.1">
    <property type="nucleotide sequence ID" value="NZ_VSTH01000056.1"/>
</dbReference>
<keyword evidence="3" id="KW-0313">Glucose metabolism</keyword>
<feature type="domain" description="Trehalose synthase N-terminal" evidence="8">
    <location>
        <begin position="47"/>
        <end position="197"/>
    </location>
</feature>
<dbReference type="Proteomes" id="UP000324797">
    <property type="component" value="Unassembled WGS sequence"/>
</dbReference>
<evidence type="ECO:0000256" key="4">
    <source>
        <dbReference type="ARBA" id="ARBA00022676"/>
    </source>
</evidence>
<dbReference type="Pfam" id="PF21269">
    <property type="entry name" value="TreT_GT1"/>
    <property type="match status" value="1"/>
</dbReference>
<organism evidence="9 10">
    <name type="scientific">Bradyrhizobium hipponense</name>
    <dbReference type="NCBI Taxonomy" id="2605638"/>
    <lineage>
        <taxon>Bacteria</taxon>
        <taxon>Pseudomonadati</taxon>
        <taxon>Pseudomonadota</taxon>
        <taxon>Alphaproteobacteria</taxon>
        <taxon>Hyphomicrobiales</taxon>
        <taxon>Nitrobacteraceae</taxon>
        <taxon>Bradyrhizobium</taxon>
    </lineage>
</organism>
<dbReference type="GO" id="GO:0016757">
    <property type="term" value="F:glycosyltransferase activity"/>
    <property type="evidence" value="ECO:0007669"/>
    <property type="project" value="UniProtKB-KW"/>
</dbReference>